<dbReference type="GO" id="GO:0006355">
    <property type="term" value="P:regulation of DNA-templated transcription"/>
    <property type="evidence" value="ECO:0007669"/>
    <property type="project" value="TreeGrafter"/>
</dbReference>
<dbReference type="EMBL" id="CP142730">
    <property type="protein sequence ID" value="WUR03486.1"/>
    <property type="molecule type" value="Genomic_DNA"/>
</dbReference>
<evidence type="ECO:0000259" key="1">
    <source>
        <dbReference type="Pfam" id="PF02259"/>
    </source>
</evidence>
<dbReference type="InterPro" id="IPR050517">
    <property type="entry name" value="DDR_Repair_Kinase"/>
</dbReference>
<keyword evidence="3" id="KW-1185">Reference proteome</keyword>
<dbReference type="GO" id="GO:0035267">
    <property type="term" value="C:NuA4 histone acetyltransferase complex"/>
    <property type="evidence" value="ECO:0007669"/>
    <property type="project" value="TreeGrafter"/>
</dbReference>
<sequence>MLKEIIYNNDSYIMKCVKIEQILRNKKDFFQLLKPDEFISDFLPFSIKVLEKVPPDKNSNSENNKCRFFILNIMNKISIEQFITQDLIDILNDVLEKDYMINTMLAIKCFALINRYTNQNEDTIEDHTNILLQLVNRIFGKLENSNDELIQESFMCLIELFIYISELNQRYAYLKKKIEIIIFKCVNFFISYLDEKKVMDMINFKKNISLVVISSISKLIKLISNTNVFISRNENYSNTILELSKFAIFYCPLNATEIRKELLYFIFVMILKTRDIYVSKIEELFDLRFFYSSEAHVTNIKGLIGLIDVLGSYSDHFGARIYFELLYRTEEVLYTSLSIISRYNENTDIQNLCKLEDLEKKGAVFLVEDDKFLIYEKSVKFHLEIVKELVSCINREMYYIYKGRLQKLEQIELSCNAFSLITRIIEGLEIFAKSTKEPRHLLLIKSIFISISKVCRDLTEKIQEFVQSTSETLISGYFKKDLFFRTFDASLDLLSILDFDDTEYQVIDDFILLFCSPFEFIFNDLNREFSTKLVKLSHKKIFSFQIIKKMASTTVGQYYGISNYLNLLKNILTQDFVSSVINEDLKPVGNFSSKNRTNTFQEQSDLRKYNKHNFYNLYFDLIIERFCRDGFNFTQQDTENVLKCLDILVKSNVQDMHEILLLCFKSLNNLKENINVFQMHFFKNFKDYVEIFINFHTLEKNNLYLDLIFSIPINLNLILADWEILILPIIESLKNRSEVTIKALNYLLYLIDNTKKETYSEKKENLLIELFKEVKSSLSNPKLSTYCAQILGRLKSFHKKYLYNNLYYEDGSFYRDQIYGISANQNIVSLDISEDSSPFKIQLHSLIEEILYYFRGSLKYSNAMRIRNHRLAIMFKKFDKVKLDNKKQLQAALDILSGFICSILGFSDYVKLDITPQLLKWWGELHKNINLIPKNIQDTNDDIYLSELCNLSYFSQLKKSQYLYDSIQALYACEGTFLESKATSLLKCISEVSNNFWMARRLKWPKAKFIIYFNHFLVYRAFLEGFEFNDKKMPIVLLHDLLTRTFEFSGSVDNFLKLGILQFIFKQIIKLSESSNERKKRAGVNAICGLIIWDYLPMTWVRKELLSIFNQILKYIRYSKGDYTKITITFDCLLDLLILNGIESSVNVLYSPLINFLMSKDELERSFAKKCLKKLKRKFKDIEQISVYHESVKLFLKDIGLKKDLEDIYMRLDVFVFILKAFLFFLGNAEIKGFVKMFYYYLKHFKAFEIPPNSFFQTDVSVIYSSDFIEYQNNILKSRDFIYSLYYDDDEKSYTKYLKYETAFLYLAYCNNKVNGKLSFDFIFSTLPKGLVLPLLKFEEANNTVVETIVKTKYEELLSELLSVDTIKKMISILLILSKFKDERLVAFIEKIFLEFRTHREICIFTESEENSILIKTFELSLLYPDQEQLYDKVILMVYTLLFEFSRSYIKKIEKRFLEYLETYSNLTYPLIVMNITSNPILYLSEILYKKVDSFRKYINNLKVSGNKLGLVAISSLDEDNVKKMLNNLEISNVLDIKNEDELKIMIDNLDISNTVDIEKGINLLRFLKLIEYEISHTQIQLALMIFSELKKTNKTTDSIIEYFKYSINNFSDDDLEVIFKIDPLFRIYDSVKVKTFAKLRNKSVMGCLLKSLSRADVSNYEKLIDYFGEHSWMLIEIFVEEKFYNSKMSRYCNENINNINIRSCLLYYLCTFQPRQEYFSMLLDLSHEERKYTLYCLKKIVEQNNDSDNSIYEKDILKYIRLESKYISNIFILYPLLISKPDLLTSDIVMELVLVVYRLFNTSIQLYYKTGTYLFDIICGFYTKNQVNIYENEILIDFYSKIVSYYNNLQKTNDASDIFMDIFKKYDFDINLDLLEFNNVNIHNMIRYLEIKSKNNEDTKNIEHIKKLIPSYISIIKPYLYNIQISKELVKYIREHINLSEDTKYEKSLIYHILEVQFNNDEVEIDHEKIYEIFKDELDMKYNLNPDGQYYFNKILKMMTDKGNVHKILSFITKILKNYNNNSLDISEVIGSVLIEDLSINDTMTMYSIIYNKLKEGIFIIKQNDFLNCALNFFLANKNVKIHSLSNLSMIFYYGLINKKSEIRLRYFQLFDEMISRNLNIRFLELLNLDWSFTDEYYIPYIIARMLLIPLGDVDLSTFRLFGAGVSKSSFYFDESLEKIPFEYIEETYKTYVEKYIVNFHDFVQQYSPCNQLSNILDFIYHSYDSCINILESIILNLELPNSPKDNTSDIEDIANRIFILVSHINNNEKISLLFLRYLSRHNYFDNIENIKKSIKYLRNGPSCWAFYAELKDSKTLYDMCMKDYYYGSLRAYSKLPELSKATLYHQLGKIKEAQQIYEEFQTKAIESKMSYYKDEYDLVLDEWIKCAKELQQWDLTLNIGRKKRDVILIADSMFYTNNFNNVHEREIFSNFIRVESGFNNLSNNPEWLFYELFIMLFDNFSIEKAVSLIKEINKKILFGPNSVFHDNSYMIFLQIIFEMHEISFIFNNSLENSDKINSILFRWEDREPNFENDFLSLLKFSTWRKHAYRKIEDFSNDLTFSDLSVLDNDLSGIKGDIKNDISGIVNKNKEYTETIKQLKKSMYFKGNNGLGKNSNYLGLASLRKGYFDNALFSFKSVFDLPSIKVLDAYHKVIYELMCFYEMKEYKLGLDLANSTNVSHFLDSQSSNLFRMRGLFSEKLGLYEEAEKLYFQSIHLSNIGENYYHYIRILIRNNHTNSSKDTSTSFLDDEIICSILMGLSCAELETSHNIMIIFINVLSSRVINTEMDLFINLMNNCNVNTFVFYISKLVELIHTDNYKYISQILSKIFEVYPQPVIFYMNLFLETTKKIPDNIIYNRALSILEDLNNIMNINNTNLVLSKFINVVDYRAFKNESSIIQILDSIISDIITFNYDQRDLKSKFIDLFQSMKRQIHTLLPFMSLFTNLEETLVFCSYKLLEILLLMRQKITLLLSGTEDNYNIDLRVRYNDFLVRGNIKKYLFGGYNEIRHDYKNIPYIEVVTTVISYCNRQYEKIEDLTFVCSDGKSYKYEFYQISKKETNLTHIYNLLSYKMSNNYEINIREGYFPLLKNVQAKEDMFINVVEDSYTDLDFIYEEYRIRNNLEHVILEYIKELEINTHQHTINVINDSTNFMDYSKDDIKEDSTNCMDYSKEDSTNIKEITNTINTINTINIQDKNKNIKEDTNRMLNLDFYNNFVFSNLEIINKEDPRIHDILQGKFEICKFTPKLSNKTKLKAFTNILKNNVTEDILKKHFKSSFSCPYKYLLFRNSLISSYSSHFIVSYMLHTINMRPSNIMIYSDKGMYINKKIFNTEIMNETYNLKIYISPNIQHFFGKEGIEGQFLSLIYHSFKDLEDFTEEILEVYTNLNKEKRKKIKERIIKTRNIEDIIKTINEWTSVENMSKINLEEYAWL</sequence>
<dbReference type="RefSeq" id="XP_065329631.1">
    <property type="nucleotide sequence ID" value="XM_065473559.1"/>
</dbReference>
<dbReference type="GO" id="GO:0006281">
    <property type="term" value="P:DNA repair"/>
    <property type="evidence" value="ECO:0007669"/>
    <property type="project" value="TreeGrafter"/>
</dbReference>
<organism evidence="2 3">
    <name type="scientific">Vairimorpha necatrix</name>
    <dbReference type="NCBI Taxonomy" id="6039"/>
    <lineage>
        <taxon>Eukaryota</taxon>
        <taxon>Fungi</taxon>
        <taxon>Fungi incertae sedis</taxon>
        <taxon>Microsporidia</taxon>
        <taxon>Nosematidae</taxon>
        <taxon>Vairimorpha</taxon>
    </lineage>
</organism>
<dbReference type="PANTHER" id="PTHR11139:SF1">
    <property type="entry name" value="TRANSFORMATION_TRANSCRIPTION DOMAIN-ASSOCIATED PROTEIN"/>
    <property type="match status" value="1"/>
</dbReference>
<reference evidence="2" key="1">
    <citation type="journal article" date="2024" name="BMC Genomics">
        <title>Functional annotation of a divergent genome using sequence and structure-based similarity.</title>
        <authorList>
            <person name="Svedberg D."/>
            <person name="Winiger R.R."/>
            <person name="Berg A."/>
            <person name="Sharma H."/>
            <person name="Tellgren-Roth C."/>
            <person name="Debrunner-Vossbrinck B.A."/>
            <person name="Vossbrinck C.R."/>
            <person name="Barandun J."/>
        </authorList>
    </citation>
    <scope>NUCLEOTIDE SEQUENCE</scope>
    <source>
        <strain evidence="2">Illinois isolate</strain>
    </source>
</reference>
<feature type="domain" description="PIK-related kinase FAT" evidence="1">
    <location>
        <begin position="2491"/>
        <end position="2727"/>
    </location>
</feature>
<gene>
    <name evidence="2" type="ORF">VNE69_05078</name>
</gene>
<dbReference type="GeneID" id="90541302"/>
<evidence type="ECO:0000313" key="2">
    <source>
        <dbReference type="EMBL" id="WUR03486.1"/>
    </source>
</evidence>
<dbReference type="GO" id="GO:0005634">
    <property type="term" value="C:nucleus"/>
    <property type="evidence" value="ECO:0007669"/>
    <property type="project" value="TreeGrafter"/>
</dbReference>
<dbReference type="Proteomes" id="UP001334084">
    <property type="component" value="Chromosome 5"/>
</dbReference>
<dbReference type="PANTHER" id="PTHR11139">
    <property type="entry name" value="ATAXIA TELANGIECTASIA MUTATED ATM -RELATED"/>
    <property type="match status" value="1"/>
</dbReference>
<protein>
    <recommendedName>
        <fullName evidence="1">PIK-related kinase FAT domain-containing protein</fullName>
    </recommendedName>
</protein>
<proteinExistence type="predicted"/>
<name>A0AAX4JBZ0_9MICR</name>
<dbReference type="KEGG" id="vnx:VNE69_05078"/>
<dbReference type="Pfam" id="PF02259">
    <property type="entry name" value="FAT"/>
    <property type="match status" value="1"/>
</dbReference>
<evidence type="ECO:0000313" key="3">
    <source>
        <dbReference type="Proteomes" id="UP001334084"/>
    </source>
</evidence>
<accession>A0AAX4JBZ0</accession>
<dbReference type="GO" id="GO:0000124">
    <property type="term" value="C:SAGA complex"/>
    <property type="evidence" value="ECO:0007669"/>
    <property type="project" value="TreeGrafter"/>
</dbReference>
<dbReference type="InterPro" id="IPR003151">
    <property type="entry name" value="PIK-rel_kinase_FAT"/>
</dbReference>